<keyword evidence="2" id="KW-1185">Reference proteome</keyword>
<dbReference type="PANTHER" id="PTHR38795">
    <property type="entry name" value="DUF6604 DOMAIN-CONTAINING PROTEIN"/>
    <property type="match status" value="1"/>
</dbReference>
<comment type="caution">
    <text evidence="1">The sequence shown here is derived from an EMBL/GenBank/DDBJ whole genome shotgun (WGS) entry which is preliminary data.</text>
</comment>
<protein>
    <submittedName>
        <fullName evidence="1">Uncharacterized protein</fullName>
    </submittedName>
</protein>
<gene>
    <name evidence="1" type="ORF">AK830_g5525</name>
</gene>
<organism evidence="1 2">
    <name type="scientific">Neonectria ditissima</name>
    <dbReference type="NCBI Taxonomy" id="78410"/>
    <lineage>
        <taxon>Eukaryota</taxon>
        <taxon>Fungi</taxon>
        <taxon>Dikarya</taxon>
        <taxon>Ascomycota</taxon>
        <taxon>Pezizomycotina</taxon>
        <taxon>Sordariomycetes</taxon>
        <taxon>Hypocreomycetidae</taxon>
        <taxon>Hypocreales</taxon>
        <taxon>Nectriaceae</taxon>
        <taxon>Neonectria</taxon>
    </lineage>
</organism>
<sequence>MIAERYLRDSGQVDLSPEHVEEILSRSKWQEEESKEDGTLVLSQVEGSKDLKQKRQRKKMIEGAQLPADELIRSLALALGAETLEYAFPYLLMHRMCWRFLRSLKEACDPILRQLHTPTYVENETELPFVVGYIFVAASNDEREGAML</sequence>
<dbReference type="Proteomes" id="UP000050424">
    <property type="component" value="Unassembled WGS sequence"/>
</dbReference>
<dbReference type="AlphaFoldDB" id="A0A0P7BKN0"/>
<dbReference type="STRING" id="78410.A0A0P7BKN0"/>
<accession>A0A0P7BKN0</accession>
<reference evidence="1 2" key="1">
    <citation type="submission" date="2015-09" db="EMBL/GenBank/DDBJ databases">
        <title>Draft genome of a European isolate of the apple canker pathogen Neonectria ditissima.</title>
        <authorList>
            <person name="Gomez-Cortecero A."/>
            <person name="Harrison R.J."/>
            <person name="Armitage A.D."/>
        </authorList>
    </citation>
    <scope>NUCLEOTIDE SEQUENCE [LARGE SCALE GENOMIC DNA]</scope>
    <source>
        <strain evidence="1 2">R09/05</strain>
    </source>
</reference>
<name>A0A0P7BKN0_9HYPO</name>
<evidence type="ECO:0000313" key="2">
    <source>
        <dbReference type="Proteomes" id="UP000050424"/>
    </source>
</evidence>
<evidence type="ECO:0000313" key="1">
    <source>
        <dbReference type="EMBL" id="KPM41046.1"/>
    </source>
</evidence>
<dbReference type="PANTHER" id="PTHR38795:SF1">
    <property type="entry name" value="DUF6604 DOMAIN-CONTAINING PROTEIN"/>
    <property type="match status" value="1"/>
</dbReference>
<dbReference type="OrthoDB" id="5238236at2759"/>
<dbReference type="EMBL" id="LKCW01000072">
    <property type="protein sequence ID" value="KPM41046.1"/>
    <property type="molecule type" value="Genomic_DNA"/>
</dbReference>
<proteinExistence type="predicted"/>